<dbReference type="eggNOG" id="ENOG50329TX">
    <property type="taxonomic scope" value="Bacteria"/>
</dbReference>
<sequence>MKALAQFAMRGQWQAMFLTIAGAGSALFCWVSAAIIALVSLQQGPKWGGYLLFWALLPSGLLVYVYGDAGPLMLLVSAWLMASVLRLSGSLSTALLSAVPIGLASGGVVVLFGQGYLEQLVALFDSFIASVEQSMQGGAEIAFDRPTPLQIAGILALSNAFAASASVLLGAYWQSSLYRPGLFGREYIRAVVPATTAIVLVVFAVAMVVADMANGSWAAIFCVPLVFTGLGYVHARGRAKHKGKGYFTGFYVLWVVFDFIKLAVVGIALLDSVMGLRKQFLPSDSQGELDKTPTDHDKDL</sequence>
<proteinExistence type="predicted"/>
<name>F3L455_9GAMM</name>
<dbReference type="Proteomes" id="UP000005615">
    <property type="component" value="Unassembled WGS sequence"/>
</dbReference>
<accession>F3L455</accession>
<keyword evidence="2" id="KW-1185">Reference proteome</keyword>
<reference evidence="1 2" key="1">
    <citation type="journal article" date="2011" name="J. Bacteriol.">
        <title>Genome sequence of strain IMCC3088, a proteorhodopsin-containing marine bacterium belonging to the OM60/NOR5 clade.</title>
        <authorList>
            <person name="Jang Y."/>
            <person name="Oh H.M."/>
            <person name="Kang I."/>
            <person name="Lee K."/>
            <person name="Yang S.J."/>
            <person name="Cho J.C."/>
        </authorList>
    </citation>
    <scope>NUCLEOTIDE SEQUENCE [LARGE SCALE GENOMIC DNA]</scope>
    <source>
        <strain evidence="1 2">IMCC3088</strain>
    </source>
</reference>
<evidence type="ECO:0000313" key="2">
    <source>
        <dbReference type="Proteomes" id="UP000005615"/>
    </source>
</evidence>
<dbReference type="RefSeq" id="WP_009576606.1">
    <property type="nucleotide sequence ID" value="NZ_AEIG01000076.1"/>
</dbReference>
<dbReference type="AlphaFoldDB" id="F3L455"/>
<protein>
    <submittedName>
        <fullName evidence="1">Membrane protein, putative</fullName>
    </submittedName>
</protein>
<evidence type="ECO:0000313" key="1">
    <source>
        <dbReference type="EMBL" id="EGG28885.1"/>
    </source>
</evidence>
<organism evidence="1 2">
    <name type="scientific">Aequoribacter fuscus</name>
    <dbReference type="NCBI Taxonomy" id="2518989"/>
    <lineage>
        <taxon>Bacteria</taxon>
        <taxon>Pseudomonadati</taxon>
        <taxon>Pseudomonadota</taxon>
        <taxon>Gammaproteobacteria</taxon>
        <taxon>Cellvibrionales</taxon>
        <taxon>Halieaceae</taxon>
        <taxon>Aequoribacter</taxon>
    </lineage>
</organism>
<dbReference type="STRING" id="2518989.IMCC3088_2436"/>
<dbReference type="OrthoDB" id="5659946at2"/>
<gene>
    <name evidence="1" type="ORF">IMCC3088_2436</name>
</gene>
<dbReference type="EMBL" id="AEIG01000076">
    <property type="protein sequence ID" value="EGG28885.1"/>
    <property type="molecule type" value="Genomic_DNA"/>
</dbReference>
<comment type="caution">
    <text evidence="1">The sequence shown here is derived from an EMBL/GenBank/DDBJ whole genome shotgun (WGS) entry which is preliminary data.</text>
</comment>